<organism evidence="1 2">
    <name type="scientific">Pseudomonas luteola</name>
    <dbReference type="NCBI Taxonomy" id="47886"/>
    <lineage>
        <taxon>Bacteria</taxon>
        <taxon>Pseudomonadati</taxon>
        <taxon>Pseudomonadota</taxon>
        <taxon>Gammaproteobacteria</taxon>
        <taxon>Pseudomonadales</taxon>
        <taxon>Pseudomonadaceae</taxon>
        <taxon>Pseudomonas</taxon>
    </lineage>
</organism>
<dbReference type="Proteomes" id="UP000250443">
    <property type="component" value="Unassembled WGS sequence"/>
</dbReference>
<accession>A0A2X2CY57</accession>
<gene>
    <name evidence="1" type="ORF">NCTC11842_01375</name>
</gene>
<evidence type="ECO:0000313" key="2">
    <source>
        <dbReference type="Proteomes" id="UP000250443"/>
    </source>
</evidence>
<dbReference type="AlphaFoldDB" id="A0A2X2CY57"/>
<reference evidence="1 2" key="1">
    <citation type="submission" date="2018-06" db="EMBL/GenBank/DDBJ databases">
        <authorList>
            <consortium name="Pathogen Informatics"/>
            <person name="Doyle S."/>
        </authorList>
    </citation>
    <scope>NUCLEOTIDE SEQUENCE [LARGE SCALE GENOMIC DNA]</scope>
    <source>
        <strain evidence="1 2">NCTC11842</strain>
    </source>
</reference>
<proteinExistence type="predicted"/>
<protein>
    <submittedName>
        <fullName evidence="1">Uncharacterized protein</fullName>
    </submittedName>
</protein>
<dbReference type="RefSeq" id="WP_019364501.1">
    <property type="nucleotide sequence ID" value="NZ_UAUF01000010.1"/>
</dbReference>
<evidence type="ECO:0000313" key="1">
    <source>
        <dbReference type="EMBL" id="SPZ04855.1"/>
    </source>
</evidence>
<dbReference type="EMBL" id="UAUF01000010">
    <property type="protein sequence ID" value="SPZ04855.1"/>
    <property type="molecule type" value="Genomic_DNA"/>
</dbReference>
<sequence>MIDSDFILGYAKCSYERLILSQSHIRFNGLWKLDYKFYIHCQSLDQACTDSGIPLGEWFHTNIRIIGCPISLVSTLPEGAQRIPARTPEQLSVLQGYPLNADEFHGALRSYLGKSFPHYITREEPGYIELVFSSQLTDDESLLAELALAQLGVENSVKISIDESLPKPPINHGVLTSKNRGLSNFLLPFIEEDDDLWMTSRVDIFATDKSNPDEYLPEQFKSGSGACFINTTIGHPKNIRCYLTLYNRVIFALPNINNYLDFLASLQTSLDDLIELVAKKRVYFIAPNEYKFYSQTFMERILEANPEAIIFTRRLSLATIADSRKRTPILYPPFGNEERRQILDSLRAIESEKFGDLAQCFRQHLGQTWAELEYSFDKQAAFASIHHGIGRIANSLLLQKTGSDHFIETSHAAISVEWAAALGATYFPVEIADYSEFHHASLCASILSGVNNNYDLMPASHLSVFLNDILMIDNDAPVLEVADVFTGFDLTDARSLYSKTNGIVDLNDFIKSLNTKVRHYEKSVQKTRSADVLGIIGSVIAPTASIIGPNLIGPTAAGAAALIPIGAWLVNHLLQNIDAGNVKMGGILTWLRAKHHQTTPDAVLVSRLRGRIDT</sequence>
<name>A0A2X2CY57_PSELU</name>